<sequence length="68" mass="7651">MGSGRRRSKSFACRARSGRLEQGLLCLSGDEIFREAEHGVGPQEARMVHRRRHVYLVKVEQATCHVSG</sequence>
<gene>
    <name evidence="1" type="ORF">SNEC2469_LOCUS25622</name>
</gene>
<name>A0A812ZYB7_9DINO</name>
<proteinExistence type="predicted"/>
<dbReference type="AlphaFoldDB" id="A0A812ZYB7"/>
<evidence type="ECO:0000313" key="1">
    <source>
        <dbReference type="EMBL" id="CAE7842606.1"/>
    </source>
</evidence>
<dbReference type="EMBL" id="CAJNJA010050784">
    <property type="protein sequence ID" value="CAE7842606.1"/>
    <property type="molecule type" value="Genomic_DNA"/>
</dbReference>
<organism evidence="1 2">
    <name type="scientific">Symbiodinium necroappetens</name>
    <dbReference type="NCBI Taxonomy" id="1628268"/>
    <lineage>
        <taxon>Eukaryota</taxon>
        <taxon>Sar</taxon>
        <taxon>Alveolata</taxon>
        <taxon>Dinophyceae</taxon>
        <taxon>Suessiales</taxon>
        <taxon>Symbiodiniaceae</taxon>
        <taxon>Symbiodinium</taxon>
    </lineage>
</organism>
<comment type="caution">
    <text evidence="1">The sequence shown here is derived from an EMBL/GenBank/DDBJ whole genome shotgun (WGS) entry which is preliminary data.</text>
</comment>
<keyword evidence="2" id="KW-1185">Reference proteome</keyword>
<accession>A0A812ZYB7</accession>
<dbReference type="Proteomes" id="UP000601435">
    <property type="component" value="Unassembled WGS sequence"/>
</dbReference>
<evidence type="ECO:0000313" key="2">
    <source>
        <dbReference type="Proteomes" id="UP000601435"/>
    </source>
</evidence>
<reference evidence="1" key="1">
    <citation type="submission" date="2021-02" db="EMBL/GenBank/DDBJ databases">
        <authorList>
            <person name="Dougan E. K."/>
            <person name="Rhodes N."/>
            <person name="Thang M."/>
            <person name="Chan C."/>
        </authorList>
    </citation>
    <scope>NUCLEOTIDE SEQUENCE</scope>
</reference>
<protein>
    <submittedName>
        <fullName evidence="1">Uncharacterized protein</fullName>
    </submittedName>
</protein>